<dbReference type="InterPro" id="IPR011250">
    <property type="entry name" value="OMP/PagP_B-barrel"/>
</dbReference>
<name>A0ABV8T1G5_9GAMM</name>
<accession>A0ABV8T1G5</accession>
<keyword evidence="1 2" id="KW-0732">Signal</keyword>
<dbReference type="RefSeq" id="WP_380604220.1">
    <property type="nucleotide sequence ID" value="NZ_JBHSDU010000015.1"/>
</dbReference>
<evidence type="ECO:0000256" key="2">
    <source>
        <dbReference type="SAM" id="SignalP"/>
    </source>
</evidence>
<evidence type="ECO:0000313" key="4">
    <source>
        <dbReference type="EMBL" id="MFC4313684.1"/>
    </source>
</evidence>
<dbReference type="InterPro" id="IPR027385">
    <property type="entry name" value="Beta-barrel_OMP"/>
</dbReference>
<organism evidence="4 5">
    <name type="scientific">Steroidobacter flavus</name>
    <dbReference type="NCBI Taxonomy" id="1842136"/>
    <lineage>
        <taxon>Bacteria</taxon>
        <taxon>Pseudomonadati</taxon>
        <taxon>Pseudomonadota</taxon>
        <taxon>Gammaproteobacteria</taxon>
        <taxon>Steroidobacterales</taxon>
        <taxon>Steroidobacteraceae</taxon>
        <taxon>Steroidobacter</taxon>
    </lineage>
</organism>
<evidence type="ECO:0000256" key="1">
    <source>
        <dbReference type="ARBA" id="ARBA00022729"/>
    </source>
</evidence>
<feature type="chain" id="PRO_5046045413" evidence="2">
    <location>
        <begin position="28"/>
        <end position="206"/>
    </location>
</feature>
<dbReference type="SUPFAM" id="SSF56925">
    <property type="entry name" value="OMPA-like"/>
    <property type="match status" value="1"/>
</dbReference>
<reference evidence="5" key="1">
    <citation type="journal article" date="2019" name="Int. J. Syst. Evol. Microbiol.">
        <title>The Global Catalogue of Microorganisms (GCM) 10K type strain sequencing project: providing services to taxonomists for standard genome sequencing and annotation.</title>
        <authorList>
            <consortium name="The Broad Institute Genomics Platform"/>
            <consortium name="The Broad Institute Genome Sequencing Center for Infectious Disease"/>
            <person name="Wu L."/>
            <person name="Ma J."/>
        </authorList>
    </citation>
    <scope>NUCLEOTIDE SEQUENCE [LARGE SCALE GENOMIC DNA]</scope>
    <source>
        <strain evidence="5">CGMCC 1.10759</strain>
    </source>
</reference>
<feature type="signal peptide" evidence="2">
    <location>
        <begin position="1"/>
        <end position="27"/>
    </location>
</feature>
<dbReference type="Proteomes" id="UP001595904">
    <property type="component" value="Unassembled WGS sequence"/>
</dbReference>
<dbReference type="EMBL" id="JBHSDU010000015">
    <property type="protein sequence ID" value="MFC4313684.1"/>
    <property type="molecule type" value="Genomic_DNA"/>
</dbReference>
<evidence type="ECO:0000313" key="5">
    <source>
        <dbReference type="Proteomes" id="UP001595904"/>
    </source>
</evidence>
<sequence>MRTSILPLLRYACVVLAAASFAGQALADDNNSGPYIGAGYGQFDVKIENVEDVTDVIGNIDTDDGAWKAFFGWRFNKFLSLEADYVDLGNPRGNFNASGSDGNYSVDLSGFSGYVIGTLPITIFELSAKAGYYWHDVKLDVNFNNVGANNGNVLHTDDNGEAWVYGVGAGVTLIEHINLLLEYEYMDLQKQLKDAHVFWVSAAWRF</sequence>
<proteinExistence type="predicted"/>
<protein>
    <submittedName>
        <fullName evidence="4">Porin family protein</fullName>
    </submittedName>
</protein>
<gene>
    <name evidence="4" type="ORF">ACFPN2_31715</name>
</gene>
<comment type="caution">
    <text evidence="4">The sequence shown here is derived from an EMBL/GenBank/DDBJ whole genome shotgun (WGS) entry which is preliminary data.</text>
</comment>
<dbReference type="Gene3D" id="2.40.160.20">
    <property type="match status" value="1"/>
</dbReference>
<keyword evidence="5" id="KW-1185">Reference proteome</keyword>
<dbReference type="Pfam" id="PF13505">
    <property type="entry name" value="OMP_b-brl"/>
    <property type="match status" value="1"/>
</dbReference>
<evidence type="ECO:0000259" key="3">
    <source>
        <dbReference type="Pfam" id="PF13505"/>
    </source>
</evidence>
<feature type="domain" description="Outer membrane protein beta-barrel" evidence="3">
    <location>
        <begin position="14"/>
        <end position="206"/>
    </location>
</feature>